<reference evidence="2" key="2">
    <citation type="submission" date="2025-08" db="UniProtKB">
        <authorList>
            <consortium name="RefSeq"/>
        </authorList>
    </citation>
    <scope>IDENTIFICATION</scope>
    <source>
        <tissue evidence="2">Leaf</tissue>
    </source>
</reference>
<sequence length="232" mass="26198">MVSAPTVIQTGPQPDIALTPPEPDVGASNAARKLTFSATSSGVKPTMAEVVKGNREQQTRLKLDYFPPVMKDGVKVVKLNPQEIADQNQKWSLPLIDYVIGNNPTFKEMLKFVYGAWSFANTPQVFLHNDGHFIFKFESEEDKASILQQGPYTFNYRPFILKQWDPEFQMNNEPTQIVPIWVMFPNLPIQFWALGNLGRIASYLGKSVCTDRLTAQEQRIAYARILVGMDIS</sequence>
<dbReference type="RefSeq" id="XP_075106923.1">
    <property type="nucleotide sequence ID" value="XM_075250822.1"/>
</dbReference>
<gene>
    <name evidence="2" type="primary">LOC142179927</name>
</gene>
<organism evidence="1 2">
    <name type="scientific">Nicotiana tabacum</name>
    <name type="common">Common tobacco</name>
    <dbReference type="NCBI Taxonomy" id="4097"/>
    <lineage>
        <taxon>Eukaryota</taxon>
        <taxon>Viridiplantae</taxon>
        <taxon>Streptophyta</taxon>
        <taxon>Embryophyta</taxon>
        <taxon>Tracheophyta</taxon>
        <taxon>Spermatophyta</taxon>
        <taxon>Magnoliopsida</taxon>
        <taxon>eudicotyledons</taxon>
        <taxon>Gunneridae</taxon>
        <taxon>Pentapetalae</taxon>
        <taxon>asterids</taxon>
        <taxon>lamiids</taxon>
        <taxon>Solanales</taxon>
        <taxon>Solanaceae</taxon>
        <taxon>Nicotianoideae</taxon>
        <taxon>Nicotianeae</taxon>
        <taxon>Nicotiana</taxon>
    </lineage>
</organism>
<evidence type="ECO:0000313" key="1">
    <source>
        <dbReference type="Proteomes" id="UP000790787"/>
    </source>
</evidence>
<name>A0AC58UBQ8_TOBAC</name>
<accession>A0AC58UBQ8</accession>
<dbReference type="Proteomes" id="UP000790787">
    <property type="component" value="Chromosome 4"/>
</dbReference>
<keyword evidence="1" id="KW-1185">Reference proteome</keyword>
<evidence type="ECO:0000313" key="2">
    <source>
        <dbReference type="RefSeq" id="XP_075106923.1"/>
    </source>
</evidence>
<proteinExistence type="predicted"/>
<protein>
    <submittedName>
        <fullName evidence="2">Uncharacterized protein LOC142179927</fullName>
    </submittedName>
</protein>
<reference evidence="1" key="1">
    <citation type="journal article" date="2014" name="Nat. Commun.">
        <title>The tobacco genome sequence and its comparison with those of tomato and potato.</title>
        <authorList>
            <person name="Sierro N."/>
            <person name="Battey J.N."/>
            <person name="Ouadi S."/>
            <person name="Bakaher N."/>
            <person name="Bovet L."/>
            <person name="Willig A."/>
            <person name="Goepfert S."/>
            <person name="Peitsch M.C."/>
            <person name="Ivanov N.V."/>
        </authorList>
    </citation>
    <scope>NUCLEOTIDE SEQUENCE [LARGE SCALE GENOMIC DNA]</scope>
</reference>